<sequence>MRTRAVVRSKAKRVGMGLGRAGLVPGPDLVDERQGVAGDLGDLHDLAPDGGARAGVHAAGEPVEAGVLVGERRAAPGLHVAQVPPERRRPGPAQAPVQLLGRVAQVAHAVRHVLQAVARGAALRRLGAAAAAGGRPADPPHVRRRRPRAVRAHRQRCARQLLRAARRRLAVRRQALHAHRRVLRLAARLADEVGGRRCALRRSRGGCGRGRKGEDQRGEEGESAGARHCWARDLALSTDTEWCGLALGSWWLVS</sequence>
<reference evidence="3" key="1">
    <citation type="journal article" date="2013" name="Nature">
        <title>Draft genome of the wheat A-genome progenitor Triticum urartu.</title>
        <authorList>
            <person name="Ling H.Q."/>
            <person name="Zhao S."/>
            <person name="Liu D."/>
            <person name="Wang J."/>
            <person name="Sun H."/>
            <person name="Zhang C."/>
            <person name="Fan H."/>
            <person name="Li D."/>
            <person name="Dong L."/>
            <person name="Tao Y."/>
            <person name="Gao C."/>
            <person name="Wu H."/>
            <person name="Li Y."/>
            <person name="Cui Y."/>
            <person name="Guo X."/>
            <person name="Zheng S."/>
            <person name="Wang B."/>
            <person name="Yu K."/>
            <person name="Liang Q."/>
            <person name="Yang W."/>
            <person name="Lou X."/>
            <person name="Chen J."/>
            <person name="Feng M."/>
            <person name="Jian J."/>
            <person name="Zhang X."/>
            <person name="Luo G."/>
            <person name="Jiang Y."/>
            <person name="Liu J."/>
            <person name="Wang Z."/>
            <person name="Sha Y."/>
            <person name="Zhang B."/>
            <person name="Wu H."/>
            <person name="Tang D."/>
            <person name="Shen Q."/>
            <person name="Xue P."/>
            <person name="Zou S."/>
            <person name="Wang X."/>
            <person name="Liu X."/>
            <person name="Wang F."/>
            <person name="Yang Y."/>
            <person name="An X."/>
            <person name="Dong Z."/>
            <person name="Zhang K."/>
            <person name="Zhang X."/>
            <person name="Luo M.C."/>
            <person name="Dvorak J."/>
            <person name="Tong Y."/>
            <person name="Wang J."/>
            <person name="Yang H."/>
            <person name="Li Z."/>
            <person name="Wang D."/>
            <person name="Zhang A."/>
            <person name="Wang J."/>
        </authorList>
    </citation>
    <scope>NUCLEOTIDE SEQUENCE</scope>
    <source>
        <strain evidence="3">cv. G1812</strain>
    </source>
</reference>
<evidence type="ECO:0000256" key="1">
    <source>
        <dbReference type="SAM" id="MobiDB-lite"/>
    </source>
</evidence>
<name>A0A8R7V558_TRIUA</name>
<feature type="compositionally biased region" description="Basic and acidic residues" evidence="1">
    <location>
        <begin position="211"/>
        <end position="220"/>
    </location>
</feature>
<protein>
    <submittedName>
        <fullName evidence="2">Uncharacterized protein</fullName>
    </submittedName>
</protein>
<accession>A0A8R7V558</accession>
<dbReference type="AlphaFoldDB" id="A0A8R7V558"/>
<proteinExistence type="predicted"/>
<evidence type="ECO:0000313" key="3">
    <source>
        <dbReference type="Proteomes" id="UP000015106"/>
    </source>
</evidence>
<keyword evidence="3" id="KW-1185">Reference proteome</keyword>
<organism evidence="2 3">
    <name type="scientific">Triticum urartu</name>
    <name type="common">Red wild einkorn</name>
    <name type="synonym">Crithodium urartu</name>
    <dbReference type="NCBI Taxonomy" id="4572"/>
    <lineage>
        <taxon>Eukaryota</taxon>
        <taxon>Viridiplantae</taxon>
        <taxon>Streptophyta</taxon>
        <taxon>Embryophyta</taxon>
        <taxon>Tracheophyta</taxon>
        <taxon>Spermatophyta</taxon>
        <taxon>Magnoliopsida</taxon>
        <taxon>Liliopsida</taxon>
        <taxon>Poales</taxon>
        <taxon>Poaceae</taxon>
        <taxon>BOP clade</taxon>
        <taxon>Pooideae</taxon>
        <taxon>Triticodae</taxon>
        <taxon>Triticeae</taxon>
        <taxon>Triticinae</taxon>
        <taxon>Triticum</taxon>
    </lineage>
</organism>
<reference evidence="2" key="2">
    <citation type="submission" date="2018-03" db="EMBL/GenBank/DDBJ databases">
        <title>The Triticum urartu genome reveals the dynamic nature of wheat genome evolution.</title>
        <authorList>
            <person name="Ling H."/>
            <person name="Ma B."/>
            <person name="Shi X."/>
            <person name="Liu H."/>
            <person name="Dong L."/>
            <person name="Sun H."/>
            <person name="Cao Y."/>
            <person name="Gao Q."/>
            <person name="Zheng S."/>
            <person name="Li Y."/>
            <person name="Yu Y."/>
            <person name="Du H."/>
            <person name="Qi M."/>
            <person name="Li Y."/>
            <person name="Yu H."/>
            <person name="Cui Y."/>
            <person name="Wang N."/>
            <person name="Chen C."/>
            <person name="Wu H."/>
            <person name="Zhao Y."/>
            <person name="Zhang J."/>
            <person name="Li Y."/>
            <person name="Zhou W."/>
            <person name="Zhang B."/>
            <person name="Hu W."/>
            <person name="Eijk M."/>
            <person name="Tang J."/>
            <person name="Witsenboer H."/>
            <person name="Zhao S."/>
            <person name="Li Z."/>
            <person name="Zhang A."/>
            <person name="Wang D."/>
            <person name="Liang C."/>
        </authorList>
    </citation>
    <scope>NUCLEOTIDE SEQUENCE [LARGE SCALE GENOMIC DNA]</scope>
    <source>
        <strain evidence="2">cv. G1812</strain>
    </source>
</reference>
<evidence type="ECO:0000313" key="2">
    <source>
        <dbReference type="EnsemblPlants" id="TuG1812G0700004510.01.T01"/>
    </source>
</evidence>
<reference evidence="2" key="3">
    <citation type="submission" date="2022-06" db="UniProtKB">
        <authorList>
            <consortium name="EnsemblPlants"/>
        </authorList>
    </citation>
    <scope>IDENTIFICATION</scope>
</reference>
<dbReference type="Gramene" id="TuG1812G0700004510.01.T01">
    <property type="protein sequence ID" value="TuG1812G0700004510.01.T01"/>
    <property type="gene ID" value="TuG1812G0700004510.01"/>
</dbReference>
<dbReference type="Proteomes" id="UP000015106">
    <property type="component" value="Chromosome 7"/>
</dbReference>
<feature type="region of interest" description="Disordered" evidence="1">
    <location>
        <begin position="201"/>
        <end position="222"/>
    </location>
</feature>
<dbReference type="EnsemblPlants" id="TuG1812G0700004510.01.T01">
    <property type="protein sequence ID" value="TuG1812G0700004510.01.T01"/>
    <property type="gene ID" value="TuG1812G0700004510.01"/>
</dbReference>
<feature type="region of interest" description="Disordered" evidence="1">
    <location>
        <begin position="130"/>
        <end position="150"/>
    </location>
</feature>